<reference evidence="2" key="1">
    <citation type="submission" date="2020-06" db="EMBL/GenBank/DDBJ databases">
        <title>WGS assembly of Ceratodon purpureus strain R40.</title>
        <authorList>
            <person name="Carey S.B."/>
            <person name="Jenkins J."/>
            <person name="Shu S."/>
            <person name="Lovell J.T."/>
            <person name="Sreedasyam A."/>
            <person name="Maumus F."/>
            <person name="Tiley G.P."/>
            <person name="Fernandez-Pozo N."/>
            <person name="Barry K."/>
            <person name="Chen C."/>
            <person name="Wang M."/>
            <person name="Lipzen A."/>
            <person name="Daum C."/>
            <person name="Saski C.A."/>
            <person name="Payton A.C."/>
            <person name="Mcbreen J.C."/>
            <person name="Conrad R.E."/>
            <person name="Kollar L.M."/>
            <person name="Olsson S."/>
            <person name="Huttunen S."/>
            <person name="Landis J.B."/>
            <person name="Wickett N.J."/>
            <person name="Johnson M.G."/>
            <person name="Rensing S.A."/>
            <person name="Grimwood J."/>
            <person name="Schmutz J."/>
            <person name="Mcdaniel S.F."/>
        </authorList>
    </citation>
    <scope>NUCLEOTIDE SEQUENCE</scope>
    <source>
        <strain evidence="2">R40</strain>
    </source>
</reference>
<proteinExistence type="predicted"/>
<dbReference type="Proteomes" id="UP000822688">
    <property type="component" value="Chromosome V"/>
</dbReference>
<feature type="compositionally biased region" description="Basic and acidic residues" evidence="1">
    <location>
        <begin position="113"/>
        <end position="127"/>
    </location>
</feature>
<keyword evidence="3" id="KW-1185">Reference proteome</keyword>
<dbReference type="EMBL" id="CM026426">
    <property type="protein sequence ID" value="KAG0573293.1"/>
    <property type="molecule type" value="Genomic_DNA"/>
</dbReference>
<evidence type="ECO:0000313" key="3">
    <source>
        <dbReference type="Proteomes" id="UP000822688"/>
    </source>
</evidence>
<evidence type="ECO:0000256" key="1">
    <source>
        <dbReference type="SAM" id="MobiDB-lite"/>
    </source>
</evidence>
<evidence type="ECO:0000313" key="2">
    <source>
        <dbReference type="EMBL" id="KAG0573293.1"/>
    </source>
</evidence>
<gene>
    <name evidence="2" type="ORF">KC19_VG165900</name>
</gene>
<comment type="caution">
    <text evidence="2">The sequence shown here is derived from an EMBL/GenBank/DDBJ whole genome shotgun (WGS) entry which is preliminary data.</text>
</comment>
<organism evidence="2 3">
    <name type="scientific">Ceratodon purpureus</name>
    <name type="common">Fire moss</name>
    <name type="synonym">Dicranum purpureum</name>
    <dbReference type="NCBI Taxonomy" id="3225"/>
    <lineage>
        <taxon>Eukaryota</taxon>
        <taxon>Viridiplantae</taxon>
        <taxon>Streptophyta</taxon>
        <taxon>Embryophyta</taxon>
        <taxon>Bryophyta</taxon>
        <taxon>Bryophytina</taxon>
        <taxon>Bryopsida</taxon>
        <taxon>Dicranidae</taxon>
        <taxon>Pseudoditrichales</taxon>
        <taxon>Ditrichaceae</taxon>
        <taxon>Ceratodon</taxon>
    </lineage>
</organism>
<dbReference type="AlphaFoldDB" id="A0A8T0HRU6"/>
<protein>
    <submittedName>
        <fullName evidence="2">Uncharacterized protein</fullName>
    </submittedName>
</protein>
<accession>A0A8T0HRU6</accession>
<feature type="compositionally biased region" description="Polar residues" evidence="1">
    <location>
        <begin position="85"/>
        <end position="96"/>
    </location>
</feature>
<name>A0A8T0HRU6_CERPU</name>
<sequence length="258" mass="27945">MLFSIRSHSLLGLFSGGLVLDQFLSEFMLLLCNNSSIGAGQRKPQRRKEVEAKGPKRRSERLEGSRNLGNQSVPTYRVEDDEDNSGTQNSENSGSASVFDASEDESDQSSGSEHVDFSKKGGSKELASRVNPARGAQHVSSSSRPSRSQRIVPVARSEGQVFPHGFAPHTFPAPPGWIYIPIPQTPNTPNIYTGFGGAPSGTVPINWRMLQSQMHHHSKEATGTGCQGNEVGAALMISSLNEESAKRSVRRANKQNAE</sequence>
<feature type="region of interest" description="Disordered" evidence="1">
    <location>
        <begin position="38"/>
        <end position="151"/>
    </location>
</feature>
<feature type="compositionally biased region" description="Low complexity" evidence="1">
    <location>
        <begin position="140"/>
        <end position="150"/>
    </location>
</feature>